<feature type="signal peptide" evidence="1">
    <location>
        <begin position="1"/>
        <end position="21"/>
    </location>
</feature>
<proteinExistence type="predicted"/>
<dbReference type="Pfam" id="PF07396">
    <property type="entry name" value="Porin_O_P"/>
    <property type="match status" value="1"/>
</dbReference>
<gene>
    <name evidence="2" type="ORF">NE536_05335</name>
</gene>
<keyword evidence="1" id="KW-0732">Signal</keyword>
<dbReference type="InterPro" id="IPR023614">
    <property type="entry name" value="Porin_dom_sf"/>
</dbReference>
<dbReference type="RefSeq" id="WP_261272034.1">
    <property type="nucleotide sequence ID" value="NZ_JAMTCC010000007.1"/>
</dbReference>
<dbReference type="EMBL" id="JAMTCC010000007">
    <property type="protein sequence ID" value="MCT7944785.1"/>
    <property type="molecule type" value="Genomic_DNA"/>
</dbReference>
<evidence type="ECO:0000313" key="3">
    <source>
        <dbReference type="Proteomes" id="UP001155604"/>
    </source>
</evidence>
<dbReference type="Proteomes" id="UP001155604">
    <property type="component" value="Unassembled WGS sequence"/>
</dbReference>
<accession>A0A9X2WSW6</accession>
<dbReference type="InterPro" id="IPR010870">
    <property type="entry name" value="Porin_O/P"/>
</dbReference>
<evidence type="ECO:0000256" key="1">
    <source>
        <dbReference type="SAM" id="SignalP"/>
    </source>
</evidence>
<protein>
    <submittedName>
        <fullName evidence="2">OprO/OprP family phosphate-selective porin</fullName>
    </submittedName>
</protein>
<evidence type="ECO:0000313" key="2">
    <source>
        <dbReference type="EMBL" id="MCT7944785.1"/>
    </source>
</evidence>
<dbReference type="Gene3D" id="2.40.160.10">
    <property type="entry name" value="Porin"/>
    <property type="match status" value="1"/>
</dbReference>
<name>A0A9X2WSW6_9GAMM</name>
<keyword evidence="3" id="KW-1185">Reference proteome</keyword>
<dbReference type="SUPFAM" id="SSF56935">
    <property type="entry name" value="Porins"/>
    <property type="match status" value="1"/>
</dbReference>
<sequence>MPRLTLLAAATAVAFTGFAHAQDLTSQELQAQLTQLTQEVNQLKQQQAANATATPSKPSAPAFEIGGRIQLDYNLFNGAYNAEHNGSSAQDIFPRRVRTFVEGELQDWDYKLLLEFAENTAEIVMARMRYSGFENGPKLQFGKLREDISLDALTSSNHIALIERSSLADTMSPYFRWGVSAYQYFPSTGLRYALGVYKNDAFGSDGKDETDDLNYALSSRVTWSQAKEPGQVLHAGLWYSARQMGGDDLSASFARGELRETNTRLINYVAGGETAAIDHLNQAGLELAFQHNALLLQGEYAQRSLNTQDPQSVLDGERYQAYYLQASYFLTGEQRSYSKGSAVFSQPKGVTDAWELAARFSSVDASSDFQGTQAQGTRAQTYTLGVSYYFNPKIKVMANYIHSTVDGAGTIALVGNEDVGDAFAARLQYVF</sequence>
<comment type="caution">
    <text evidence="2">The sequence shown here is derived from an EMBL/GenBank/DDBJ whole genome shotgun (WGS) entry which is preliminary data.</text>
</comment>
<feature type="chain" id="PRO_5040749157" evidence="1">
    <location>
        <begin position="22"/>
        <end position="431"/>
    </location>
</feature>
<reference evidence="2" key="1">
    <citation type="journal article" date="2023" name="Int. J. Syst. Evol. Microbiol.">
        <title>&lt;i&gt;Shewanella septentrionalis&lt;/i&gt; sp. nov. and &lt;i&gt;Shewanella holmiensis&lt;/i&gt; sp. nov., isolated from Baltic Sea water and sediments.</title>
        <authorList>
            <person name="Martin-Rodriguez A.J."/>
            <person name="Thorell K."/>
            <person name="Joffre E."/>
            <person name="Jensie-Markopoulos S."/>
            <person name="Moore E.R.B."/>
            <person name="Sjoling A."/>
        </authorList>
    </citation>
    <scope>NUCLEOTIDE SEQUENCE</scope>
    <source>
        <strain evidence="2">SP1W3</strain>
    </source>
</reference>
<organism evidence="2 3">
    <name type="scientific">Shewanella septentrionalis</name>
    <dbReference type="NCBI Taxonomy" id="2952223"/>
    <lineage>
        <taxon>Bacteria</taxon>
        <taxon>Pseudomonadati</taxon>
        <taxon>Pseudomonadota</taxon>
        <taxon>Gammaproteobacteria</taxon>
        <taxon>Alteromonadales</taxon>
        <taxon>Shewanellaceae</taxon>
        <taxon>Shewanella</taxon>
    </lineage>
</organism>
<dbReference type="AlphaFoldDB" id="A0A9X2WSW6"/>